<dbReference type="EMBL" id="OZ037949">
    <property type="protein sequence ID" value="CAL1712047.1"/>
    <property type="molecule type" value="Genomic_DNA"/>
</dbReference>
<dbReference type="InterPro" id="IPR021765">
    <property type="entry name" value="UstYa-like"/>
</dbReference>
<comment type="pathway">
    <text evidence="1">Mycotoxin biosynthesis.</text>
</comment>
<dbReference type="PANTHER" id="PTHR33365">
    <property type="entry name" value="YALI0B05434P"/>
    <property type="match status" value="1"/>
</dbReference>
<sequence>MPDTERYSLLPSNDSGHTDDKTDNDTSLLNAPAIDPRRQHRLLYWIIVAIQSFIILLLVIKLWSNKCGCGVSSQILYSPAQSVLEYLPITFSMGVGHQATVYQGDPSDEVDKAWADLYNDFGISKIPESQARLLPNKTSAIPGEDNYVVALSVFHQLHCLNLIRRSLRPEHYADPETGAIGGIAPEDLPEHLNHCVDNIRQSIMCSADISVIVWKWNDAENTAFPRMDTVHSCRNFNKIVDWAKAHRSGDFNMSVPIKPNV</sequence>
<dbReference type="Proteomes" id="UP001497453">
    <property type="component" value="Chromosome 6"/>
</dbReference>
<dbReference type="Pfam" id="PF11807">
    <property type="entry name" value="UstYa"/>
    <property type="match status" value="1"/>
</dbReference>
<protein>
    <submittedName>
        <fullName evidence="5">Uncharacterized protein</fullName>
    </submittedName>
</protein>
<keyword evidence="4" id="KW-0812">Transmembrane</keyword>
<organism evidence="5 6">
    <name type="scientific">Somion occarium</name>
    <dbReference type="NCBI Taxonomy" id="3059160"/>
    <lineage>
        <taxon>Eukaryota</taxon>
        <taxon>Fungi</taxon>
        <taxon>Dikarya</taxon>
        <taxon>Basidiomycota</taxon>
        <taxon>Agaricomycotina</taxon>
        <taxon>Agaricomycetes</taxon>
        <taxon>Polyporales</taxon>
        <taxon>Cerrenaceae</taxon>
        <taxon>Somion</taxon>
    </lineage>
</organism>
<name>A0ABP1DYS0_9APHY</name>
<evidence type="ECO:0000313" key="6">
    <source>
        <dbReference type="Proteomes" id="UP001497453"/>
    </source>
</evidence>
<comment type="similarity">
    <text evidence="2">Belongs to the ustYa family.</text>
</comment>
<gene>
    <name evidence="5" type="ORF">GFSPODELE1_LOCUS8639</name>
</gene>
<evidence type="ECO:0000256" key="2">
    <source>
        <dbReference type="ARBA" id="ARBA00035112"/>
    </source>
</evidence>
<keyword evidence="6" id="KW-1185">Reference proteome</keyword>
<dbReference type="PANTHER" id="PTHR33365:SF4">
    <property type="entry name" value="CYCLOCHLOROTINE BIOSYNTHESIS PROTEIN O"/>
    <property type="match status" value="1"/>
</dbReference>
<accession>A0ABP1DYS0</accession>
<evidence type="ECO:0000256" key="3">
    <source>
        <dbReference type="SAM" id="MobiDB-lite"/>
    </source>
</evidence>
<evidence type="ECO:0000313" key="5">
    <source>
        <dbReference type="EMBL" id="CAL1712047.1"/>
    </source>
</evidence>
<reference evidence="6" key="1">
    <citation type="submission" date="2024-04" db="EMBL/GenBank/DDBJ databases">
        <authorList>
            <person name="Shaw F."/>
            <person name="Minotto A."/>
        </authorList>
    </citation>
    <scope>NUCLEOTIDE SEQUENCE [LARGE SCALE GENOMIC DNA]</scope>
</reference>
<evidence type="ECO:0000256" key="4">
    <source>
        <dbReference type="SAM" id="Phobius"/>
    </source>
</evidence>
<keyword evidence="4" id="KW-1133">Transmembrane helix</keyword>
<feature type="transmembrane region" description="Helical" evidence="4">
    <location>
        <begin position="42"/>
        <end position="63"/>
    </location>
</feature>
<evidence type="ECO:0000256" key="1">
    <source>
        <dbReference type="ARBA" id="ARBA00004685"/>
    </source>
</evidence>
<feature type="region of interest" description="Disordered" evidence="3">
    <location>
        <begin position="1"/>
        <end position="30"/>
    </location>
</feature>
<proteinExistence type="inferred from homology"/>
<keyword evidence="4" id="KW-0472">Membrane</keyword>